<dbReference type="VEuPathDB" id="VectorBase:ASTEI11005"/>
<evidence type="ECO:0000313" key="2">
    <source>
        <dbReference type="Proteomes" id="UP000076408"/>
    </source>
</evidence>
<reference evidence="2" key="1">
    <citation type="journal article" date="2014" name="Genome Biol.">
        <title>Genome analysis of a major urban malaria vector mosquito, Anopheles stephensi.</title>
        <authorList>
            <person name="Jiang X."/>
            <person name="Peery A."/>
            <person name="Hall A.B."/>
            <person name="Sharma A."/>
            <person name="Chen X.G."/>
            <person name="Waterhouse R.M."/>
            <person name="Komissarov A."/>
            <person name="Riehle M.M."/>
            <person name="Shouche Y."/>
            <person name="Sharakhova M.V."/>
            <person name="Lawson D."/>
            <person name="Pakpour N."/>
            <person name="Arensburger P."/>
            <person name="Davidson V.L."/>
            <person name="Eiglmeier K."/>
            <person name="Emrich S."/>
            <person name="George P."/>
            <person name="Kennedy R.C."/>
            <person name="Mane S.P."/>
            <person name="Maslen G."/>
            <person name="Oringanje C."/>
            <person name="Qi Y."/>
            <person name="Settlage R."/>
            <person name="Tojo M."/>
            <person name="Tubio J.M."/>
            <person name="Unger M.F."/>
            <person name="Wang B."/>
            <person name="Vernick K.D."/>
            <person name="Ribeiro J.M."/>
            <person name="James A.A."/>
            <person name="Michel K."/>
            <person name="Riehle M.A."/>
            <person name="Luckhart S."/>
            <person name="Sharakhov I.V."/>
            <person name="Tu Z."/>
        </authorList>
    </citation>
    <scope>NUCLEOTIDE SEQUENCE [LARGE SCALE GENOMIC DNA]</scope>
    <source>
        <strain evidence="2">Indian</strain>
    </source>
</reference>
<evidence type="ECO:0008006" key="3">
    <source>
        <dbReference type="Google" id="ProtNLM"/>
    </source>
</evidence>
<name>A0A182YRB9_ANOST</name>
<dbReference type="PANTHER" id="PTHR47331">
    <property type="entry name" value="PHD-TYPE DOMAIN-CONTAINING PROTEIN"/>
    <property type="match status" value="1"/>
</dbReference>
<reference evidence="1" key="2">
    <citation type="submission" date="2020-05" db="UniProtKB">
        <authorList>
            <consortium name="EnsemblMetazoa"/>
        </authorList>
    </citation>
    <scope>IDENTIFICATION</scope>
    <source>
        <strain evidence="1">Indian</strain>
    </source>
</reference>
<dbReference type="VEuPathDB" id="VectorBase:ASTE011786"/>
<dbReference type="EnsemblMetazoa" id="ASTEI11005-RA">
    <property type="protein sequence ID" value="ASTEI11005-PA"/>
    <property type="gene ID" value="ASTEI11005"/>
</dbReference>
<organism evidence="1 2">
    <name type="scientific">Anopheles stephensi</name>
    <name type="common">Indo-Pakistan malaria mosquito</name>
    <dbReference type="NCBI Taxonomy" id="30069"/>
    <lineage>
        <taxon>Eukaryota</taxon>
        <taxon>Metazoa</taxon>
        <taxon>Ecdysozoa</taxon>
        <taxon>Arthropoda</taxon>
        <taxon>Hexapoda</taxon>
        <taxon>Insecta</taxon>
        <taxon>Pterygota</taxon>
        <taxon>Neoptera</taxon>
        <taxon>Endopterygota</taxon>
        <taxon>Diptera</taxon>
        <taxon>Nematocera</taxon>
        <taxon>Culicoidea</taxon>
        <taxon>Culicidae</taxon>
        <taxon>Anophelinae</taxon>
        <taxon>Anopheles</taxon>
    </lineage>
</organism>
<dbReference type="VEuPathDB" id="VectorBase:ASTEI20_045722"/>
<accession>A0A182YRB9</accession>
<evidence type="ECO:0000313" key="1">
    <source>
        <dbReference type="EnsemblMetazoa" id="ASTEI11005-PA"/>
    </source>
</evidence>
<protein>
    <recommendedName>
        <fullName evidence="3">Integrase zinc-binding domain-containing protein</fullName>
    </recommendedName>
</protein>
<dbReference type="AlphaFoldDB" id="A0A182YRB9"/>
<proteinExistence type="predicted"/>
<dbReference type="PANTHER" id="PTHR47331:SF5">
    <property type="entry name" value="RIBONUCLEASE H"/>
    <property type="match status" value="1"/>
</dbReference>
<dbReference type="Proteomes" id="UP000076408">
    <property type="component" value="Unassembled WGS sequence"/>
</dbReference>
<dbReference type="OMA" id="EICTING"/>
<sequence length="343" mass="38733">CSAALDVAFAAHRFWTDSTVVLNWLNTGPKAWKTFVAHRVAEIQLIKCAVWQHVSGRENPVDLISRGALPHQIIDNQLWKFGPAWLSEVRENCPEQRISEPNEVFTRYGSYQKLVKVVSYCIRFIRNARGLQKRADNITLTVNDISGAKKRLEKLVQTELFSSDLQRLSKGSAVARSSSLKMFNPFIDNDGIIRVGERLRQPDLPYDVKHQIVLPGFHPFTQLFIVDKHRKRVHGGISSTLSAVRDEICTINGKRAVRKAIWSCFRCCRANPQPITQSEGQLSKDTKAVHLELVGDLNTAHSKYSFDSSIGFVKAIIRGNGNYISKNRRMHDLAAVGSTIRRS</sequence>
<dbReference type="STRING" id="30069.A0A182YRB9"/>
<keyword evidence="2" id="KW-1185">Reference proteome</keyword>